<comment type="caution">
    <text evidence="3">The sequence shown here is derived from an EMBL/GenBank/DDBJ whole genome shotgun (WGS) entry which is preliminary data.</text>
</comment>
<dbReference type="InterPro" id="IPR003165">
    <property type="entry name" value="Piwi"/>
</dbReference>
<sequence length="1038" mass="115644">MKHVSASSPPPGHFIQLGLKSPLASADREKHIERLQCMASHMIKTSRLLRMECSGYDLWITGLSADNNLKCVVVPHARAPRPRTEAAPPPERNVRPRIESSETAASSADPIESPMVSHLSSLTAAPSGEPVPQLVFPKCPRPGQEGKLITLVTNTVPVRIPRSLVIYQYDVNFWFARRTNENEQGDKRIPEGLAHEVFAKLKLLFGTASTAYDFNKIVYSSTSPEELQNGSGWEADSQGVWATELRSGQKIQVSPSRVSASSDGAHTEVVKLPMDDLIAGKIEGPSFRKFMAAVDVTLSERSVLRCIKSAFYNQNDRPHPVLGDYEIWLGYRQTVVDTEGGLMLFVDHAATAMYAPTNLLDFLSKKLNKPRGALKFEDVKGAERKLSQHGTGKPKLNSRHRPNHVYKFFGLDDVPMSEAFFKDKESDSTRKVLDWWAEKHPNTTLREKHLPMVCVSTKGTRSSPKDPLTVIRLPIELCSWAGGEPVMESRPELTQAVLAKATLAPAERFPRIHGIAGGKSEKMGGISTGKELTEVKARQLRPLDLVYFDNQSKRSVTVRVDHSGNHNLAQGGYDLGFMRAGQKRRSGESENIRNFVVINFEPRRFNQRHVDDFLNLWMRLARERGIHLEKPYIIDDGSRILSSFRVEEKLNEMHARNPIGLVLCFLPESQAQNRGYLYPALKRWSETGTGVPLSCVNTGKLLKEGKRGNSVTDPSYHAGILLKLNLKLGGTNGHAKDGLKLMRDQPTMVCGVDVHHGRPGSDARSWAALVASTDEYCTEYYTTVTSQAPRKEILENLEDNMIHCVRHFSEVNGCPPRRIIFYRDGVAHNQFQQVAQVEIAAIHRALEQLGLMSELIFIVVQKKTNIRFGMHDGYMPGKGKGKGKGKGGGRGDFGSREPQGGLGQLGQAPPGTVVDTQITDRDLFDFYMVSQHSGLGTARPAHYHVLQCPHSLTQDEIQRFTFDLCHVYARCTKIASLPAPVAYAHLAAFHAPWYAADYRESADDLWERCSTSSKGSGTSRVSQYAPINETQRRRLYYA</sequence>
<name>A0AB34IMP5_PRYPA</name>
<protein>
    <recommendedName>
        <fullName evidence="2">Piwi domain-containing protein</fullName>
    </recommendedName>
</protein>
<dbReference type="Proteomes" id="UP001515480">
    <property type="component" value="Unassembled WGS sequence"/>
</dbReference>
<dbReference type="Gene3D" id="3.30.420.10">
    <property type="entry name" value="Ribonuclease H-like superfamily/Ribonuclease H"/>
    <property type="match status" value="1"/>
</dbReference>
<keyword evidence="4" id="KW-1185">Reference proteome</keyword>
<evidence type="ECO:0000313" key="3">
    <source>
        <dbReference type="EMBL" id="KAL1503686.1"/>
    </source>
</evidence>
<dbReference type="PROSITE" id="PS50822">
    <property type="entry name" value="PIWI"/>
    <property type="match status" value="1"/>
</dbReference>
<dbReference type="GO" id="GO:0003676">
    <property type="term" value="F:nucleic acid binding"/>
    <property type="evidence" value="ECO:0007669"/>
    <property type="project" value="InterPro"/>
</dbReference>
<dbReference type="SUPFAM" id="SSF53098">
    <property type="entry name" value="Ribonuclease H-like"/>
    <property type="match status" value="1"/>
</dbReference>
<accession>A0AB34IMP5</accession>
<dbReference type="Gene3D" id="3.40.50.2300">
    <property type="match status" value="1"/>
</dbReference>
<feature type="domain" description="Piwi" evidence="2">
    <location>
        <begin position="661"/>
        <end position="989"/>
    </location>
</feature>
<dbReference type="SUPFAM" id="SSF101690">
    <property type="entry name" value="PAZ domain"/>
    <property type="match status" value="1"/>
</dbReference>
<dbReference type="InterPro" id="IPR036085">
    <property type="entry name" value="PAZ_dom_sf"/>
</dbReference>
<feature type="region of interest" description="Disordered" evidence="1">
    <location>
        <begin position="871"/>
        <end position="912"/>
    </location>
</feature>
<organism evidence="3 4">
    <name type="scientific">Prymnesium parvum</name>
    <name type="common">Toxic golden alga</name>
    <dbReference type="NCBI Taxonomy" id="97485"/>
    <lineage>
        <taxon>Eukaryota</taxon>
        <taxon>Haptista</taxon>
        <taxon>Haptophyta</taxon>
        <taxon>Prymnesiophyceae</taxon>
        <taxon>Prymnesiales</taxon>
        <taxon>Prymnesiaceae</taxon>
        <taxon>Prymnesium</taxon>
    </lineage>
</organism>
<dbReference type="SMART" id="SM00950">
    <property type="entry name" value="Piwi"/>
    <property type="match status" value="1"/>
</dbReference>
<evidence type="ECO:0000256" key="1">
    <source>
        <dbReference type="SAM" id="MobiDB-lite"/>
    </source>
</evidence>
<dbReference type="EMBL" id="JBGBPQ010000021">
    <property type="protein sequence ID" value="KAL1503686.1"/>
    <property type="molecule type" value="Genomic_DNA"/>
</dbReference>
<reference evidence="3 4" key="1">
    <citation type="journal article" date="2024" name="Science">
        <title>Giant polyketide synthase enzymes in the biosynthesis of giant marine polyether toxins.</title>
        <authorList>
            <person name="Fallon T.R."/>
            <person name="Shende V.V."/>
            <person name="Wierzbicki I.H."/>
            <person name="Pendleton A.L."/>
            <person name="Watervoot N.F."/>
            <person name="Auber R.P."/>
            <person name="Gonzalez D.J."/>
            <person name="Wisecaver J.H."/>
            <person name="Moore B.S."/>
        </authorList>
    </citation>
    <scope>NUCLEOTIDE SEQUENCE [LARGE SCALE GENOMIC DNA]</scope>
    <source>
        <strain evidence="3 4">12B1</strain>
    </source>
</reference>
<dbReference type="AlphaFoldDB" id="A0AB34IMP5"/>
<feature type="region of interest" description="Disordered" evidence="1">
    <location>
        <begin position="80"/>
        <end position="112"/>
    </location>
</feature>
<dbReference type="Pfam" id="PF16486">
    <property type="entry name" value="ArgoN"/>
    <property type="match status" value="1"/>
</dbReference>
<gene>
    <name evidence="3" type="ORF">AB1Y20_012159</name>
</gene>
<dbReference type="PANTHER" id="PTHR22891">
    <property type="entry name" value="EUKARYOTIC TRANSLATION INITIATION FACTOR 2C"/>
    <property type="match status" value="1"/>
</dbReference>
<evidence type="ECO:0000313" key="4">
    <source>
        <dbReference type="Proteomes" id="UP001515480"/>
    </source>
</evidence>
<dbReference type="InterPro" id="IPR014811">
    <property type="entry name" value="ArgoL1"/>
</dbReference>
<dbReference type="InterPro" id="IPR012337">
    <property type="entry name" value="RNaseH-like_sf"/>
</dbReference>
<evidence type="ECO:0000259" key="2">
    <source>
        <dbReference type="PROSITE" id="PS50822"/>
    </source>
</evidence>
<dbReference type="Pfam" id="PF02171">
    <property type="entry name" value="Piwi"/>
    <property type="match status" value="1"/>
</dbReference>
<dbReference type="Pfam" id="PF08699">
    <property type="entry name" value="ArgoL1"/>
    <property type="match status" value="1"/>
</dbReference>
<dbReference type="InterPro" id="IPR036397">
    <property type="entry name" value="RNaseH_sf"/>
</dbReference>
<proteinExistence type="predicted"/>
<dbReference type="InterPro" id="IPR032474">
    <property type="entry name" value="Argonaute_N"/>
</dbReference>
<dbReference type="Gene3D" id="2.170.260.10">
    <property type="entry name" value="paz domain"/>
    <property type="match status" value="1"/>
</dbReference>